<dbReference type="InterPro" id="IPR025714">
    <property type="entry name" value="Methyltranfer_dom"/>
</dbReference>
<sequence>MHVADFGAGSGAYSIMAGRLAGSSGRVYAIDVNKDILSKVKADGVKQKVFNIEIVWGDIEVLGGTKLASKILDRVIISNVLFQVGDKEGVVKEAGRLLKPGGLALVVDWSGSYGGLGPKEGSVLSKDAALKLFLNNGFVLVREISAGDYHFGFIVRRI</sequence>
<accession>A0A1G2CRU7</accession>
<feature type="domain" description="Methyltransferase" evidence="1">
    <location>
        <begin position="1"/>
        <end position="110"/>
    </location>
</feature>
<dbReference type="Gene3D" id="3.40.50.150">
    <property type="entry name" value="Vaccinia Virus protein VP39"/>
    <property type="match status" value="1"/>
</dbReference>
<comment type="caution">
    <text evidence="2">The sequence shown here is derived from an EMBL/GenBank/DDBJ whole genome shotgun (WGS) entry which is preliminary data.</text>
</comment>
<evidence type="ECO:0000313" key="3">
    <source>
        <dbReference type="Proteomes" id="UP000178841"/>
    </source>
</evidence>
<dbReference type="SUPFAM" id="SSF53335">
    <property type="entry name" value="S-adenosyl-L-methionine-dependent methyltransferases"/>
    <property type="match status" value="1"/>
</dbReference>
<dbReference type="AlphaFoldDB" id="A0A1G2CRU7"/>
<evidence type="ECO:0000313" key="2">
    <source>
        <dbReference type="EMBL" id="OGZ04103.1"/>
    </source>
</evidence>
<reference evidence="2 3" key="1">
    <citation type="journal article" date="2016" name="Nat. Commun.">
        <title>Thousands of microbial genomes shed light on interconnected biogeochemical processes in an aquifer system.</title>
        <authorList>
            <person name="Anantharaman K."/>
            <person name="Brown C.T."/>
            <person name="Hug L.A."/>
            <person name="Sharon I."/>
            <person name="Castelle C.J."/>
            <person name="Probst A.J."/>
            <person name="Thomas B.C."/>
            <person name="Singh A."/>
            <person name="Wilkins M.J."/>
            <person name="Karaoz U."/>
            <person name="Brodie E.L."/>
            <person name="Williams K.H."/>
            <person name="Hubbard S.S."/>
            <person name="Banfield J.F."/>
        </authorList>
    </citation>
    <scope>NUCLEOTIDE SEQUENCE [LARGE SCALE GENOMIC DNA]</scope>
</reference>
<organism evidence="2 3">
    <name type="scientific">Candidatus Lloydbacteria bacterium RIFCSPHIGHO2_01_FULL_41_20</name>
    <dbReference type="NCBI Taxonomy" id="1798657"/>
    <lineage>
        <taxon>Bacteria</taxon>
        <taxon>Candidatus Lloydiibacteriota</taxon>
    </lineage>
</organism>
<proteinExistence type="predicted"/>
<dbReference type="InterPro" id="IPR029063">
    <property type="entry name" value="SAM-dependent_MTases_sf"/>
</dbReference>
<dbReference type="STRING" id="1798657.A2648_03000"/>
<dbReference type="Proteomes" id="UP000178841">
    <property type="component" value="Unassembled WGS sequence"/>
</dbReference>
<evidence type="ECO:0000259" key="1">
    <source>
        <dbReference type="Pfam" id="PF13847"/>
    </source>
</evidence>
<gene>
    <name evidence="2" type="ORF">A2648_03000</name>
</gene>
<name>A0A1G2CRU7_9BACT</name>
<protein>
    <recommendedName>
        <fullName evidence="1">Methyltransferase domain-containing protein</fullName>
    </recommendedName>
</protein>
<dbReference type="Pfam" id="PF13847">
    <property type="entry name" value="Methyltransf_31"/>
    <property type="match status" value="1"/>
</dbReference>
<dbReference type="EMBL" id="MHLH01000011">
    <property type="protein sequence ID" value="OGZ04103.1"/>
    <property type="molecule type" value="Genomic_DNA"/>
</dbReference>
<dbReference type="CDD" id="cd02440">
    <property type="entry name" value="AdoMet_MTases"/>
    <property type="match status" value="1"/>
</dbReference>